<dbReference type="STRING" id="268475.A0A0V1GVR9"/>
<evidence type="ECO:0000313" key="3">
    <source>
        <dbReference type="Proteomes" id="UP000055024"/>
    </source>
</evidence>
<comment type="caution">
    <text evidence="2">The sequence shown here is derived from an EMBL/GenBank/DDBJ whole genome shotgun (WGS) entry which is preliminary data.</text>
</comment>
<dbReference type="GO" id="GO:0005737">
    <property type="term" value="C:cytoplasm"/>
    <property type="evidence" value="ECO:0007669"/>
    <property type="project" value="TreeGrafter"/>
</dbReference>
<organism evidence="2 3">
    <name type="scientific">Trichinella zimbabwensis</name>
    <dbReference type="NCBI Taxonomy" id="268475"/>
    <lineage>
        <taxon>Eukaryota</taxon>
        <taxon>Metazoa</taxon>
        <taxon>Ecdysozoa</taxon>
        <taxon>Nematoda</taxon>
        <taxon>Enoplea</taxon>
        <taxon>Dorylaimia</taxon>
        <taxon>Trichinellida</taxon>
        <taxon>Trichinellidae</taxon>
        <taxon>Trichinella</taxon>
    </lineage>
</organism>
<evidence type="ECO:0000313" key="2">
    <source>
        <dbReference type="EMBL" id="KRZ02471.1"/>
    </source>
</evidence>
<dbReference type="PANTHER" id="PTHR10055">
    <property type="entry name" value="TRYPTOPHANYL-TRNA SYNTHETASE"/>
    <property type="match status" value="1"/>
</dbReference>
<dbReference type="PANTHER" id="PTHR10055:SF1">
    <property type="entry name" value="TRYPTOPHAN--TRNA LIGASE, CYTOPLASMIC"/>
    <property type="match status" value="1"/>
</dbReference>
<keyword evidence="2" id="KW-0436">Ligase</keyword>
<dbReference type="GO" id="GO:0006436">
    <property type="term" value="P:tryptophanyl-tRNA aminoacylation"/>
    <property type="evidence" value="ECO:0007669"/>
    <property type="project" value="TreeGrafter"/>
</dbReference>
<dbReference type="EMBL" id="JYDP01000228">
    <property type="protein sequence ID" value="KRZ02471.1"/>
    <property type="molecule type" value="Genomic_DNA"/>
</dbReference>
<dbReference type="InterPro" id="IPR014729">
    <property type="entry name" value="Rossmann-like_a/b/a_fold"/>
</dbReference>
<keyword evidence="3" id="KW-1185">Reference proteome</keyword>
<reference evidence="2 3" key="1">
    <citation type="submission" date="2015-01" db="EMBL/GenBank/DDBJ databases">
        <title>Evolution of Trichinella species and genotypes.</title>
        <authorList>
            <person name="Korhonen P.K."/>
            <person name="Edoardo P."/>
            <person name="Giuseppe L.R."/>
            <person name="Gasser R.B."/>
        </authorList>
    </citation>
    <scope>NUCLEOTIDE SEQUENCE [LARGE SCALE GENOMIC DNA]</scope>
    <source>
        <strain evidence="2">ISS1029</strain>
    </source>
</reference>
<dbReference type="GO" id="GO:0004830">
    <property type="term" value="F:tryptophan-tRNA ligase activity"/>
    <property type="evidence" value="ECO:0007669"/>
    <property type="project" value="TreeGrafter"/>
</dbReference>
<dbReference type="SUPFAM" id="SSF52374">
    <property type="entry name" value="Nucleotidylyl transferase"/>
    <property type="match status" value="1"/>
</dbReference>
<accession>A0A0V1GVR9</accession>
<name>A0A0V1GVR9_9BILA</name>
<evidence type="ECO:0000256" key="1">
    <source>
        <dbReference type="ARBA" id="ARBA00030268"/>
    </source>
</evidence>
<proteinExistence type="predicted"/>
<dbReference type="AlphaFoldDB" id="A0A0V1GVR9"/>
<dbReference type="Gene3D" id="3.40.50.620">
    <property type="entry name" value="HUPs"/>
    <property type="match status" value="1"/>
</dbReference>
<dbReference type="Proteomes" id="UP000055024">
    <property type="component" value="Unassembled WGS sequence"/>
</dbReference>
<dbReference type="OrthoDB" id="411524at2759"/>
<sequence length="145" mass="16482">MSESANWDSSTGDIVTSWTVTSASNKGIDYDKLIEKFGCQKIDASLIERIENITGKKAHHLLKHWPWSEFVCNALGPFDSIPVHEVITSSEVCSSSIKNTRSSTYMFSRISFTASGNWFWYFLARCLMNNENGEHDNPKHCLLKR</sequence>
<gene>
    <name evidence="2" type="primary">WARS</name>
    <name evidence="2" type="ORF">T11_7143</name>
</gene>
<protein>
    <recommendedName>
        <fullName evidence="1">Tryptophanyl-tRNA synthetase</fullName>
    </recommendedName>
</protein>